<comment type="subunit">
    <text evidence="10">The type I restriction/modification system is composed of three polypeptides R, M and S.</text>
</comment>
<dbReference type="AlphaFoldDB" id="A0A2H0U1C6"/>
<dbReference type="PANTHER" id="PTHR30195">
    <property type="entry name" value="TYPE I SITE-SPECIFIC DEOXYRIBONUCLEASE PROTEIN SUBUNIT M AND R"/>
    <property type="match status" value="1"/>
</dbReference>
<comment type="caution">
    <text evidence="12">The sequence shown here is derived from an EMBL/GenBank/DDBJ whole genome shotgun (WGS) entry which is preliminary data.</text>
</comment>
<sequence>MKNTNTKIEAKFDEASDTQLPFVELLVNLGYQYISRSEVIKERNGGTDKFILQDVAFASLSRINDYEIDGEKIKFSPKDIKEAIDSLESIQYEGLIDTSKEIFNLLMPTTGGKSIKVFHKGKSTSKDFRFVDFENIKNNSFHVALEYEASGRGNIRPDIIVFVNGIPFAIIENKKKGVDISEALNQHIRNQGTDKCPRLFIYPQLLVASNGNELLYGTTGTPSKFFVSWQEKKENKIDEYVSDEEINKKVKKYLEKKIDEKIYQQILADLNTYNYNHTQQLDRTPTVQDHGVISLFEFERFLDLCKNYVLYDAGVKKISRYQQYFAIHKMLKRIEEKEETETGIRRRGGLVWHTQGSGKSLTMVMFVKALIESPHIKNPRIIIVTDRRDLDKQISETFKNCNLKKGVYRTATGADLLSQIKKKNLNVVTTLIHKFDAAAKKMKFVDNDDNIFVLIDEAHRTQGGSANLEMNRIIPNACYIAFTGTPLMKAERASWKKFGSYIDKYTIDDALRDKIILPLIYEGRYVEMEQRGKQIDIKAERIISDVTNEDDKKRLEKNIDKDILRSNPGLIEEIAEDVAKHYIANFQGTGLKAQLVAPSKFAAITFQKYFEKLEKIETAIVISDESGIIDEEDTHKKEVDNYLKTVKEKYSSLSNYERDVIDSFKNQESGTEIIIVVDKLLTGFDAPRNTVLYLAKDLKDHNLLQAIARVNRLFDNDLKPKTAGFIIDYSENAQNLQYAMQLFSNFDEDDLKNALIDVNEKIKDLEADYSIVHDFFNGVKKDDSEALILKLQDNADREKYYENLNSFVRTFNECMTLQDFSKKFTDIDLYQKELKKFLELRNIASLRYADRTDLHQYKLSLIKILDKYIDASSVELLTEPIDITNTLQFQKAIDTLHTDSAKAEAIAAQTEKTIEEKYQEADPEFYKKFSHKIKKLIEDMHNGKLADAKAVEQLKLLQDKALNKKDDSLPKEISSTPGADVLYRNLHGLAEKDLLRVVLGIRNIIGKEAIIDWQKNPEIQRIIKNKIDDFVYDVVRGEWAIELSHEDMKKIVDDSLDLARKNYELFSV</sequence>
<dbReference type="EC" id="3.1.21.3" evidence="10"/>
<dbReference type="InterPro" id="IPR004473">
    <property type="entry name" value="Restrct_endonuc_typeI_HsdR"/>
</dbReference>
<evidence type="ECO:0000256" key="8">
    <source>
        <dbReference type="ARBA" id="ARBA00022840"/>
    </source>
</evidence>
<dbReference type="SUPFAM" id="SSF52540">
    <property type="entry name" value="P-loop containing nucleoside triphosphate hydrolases"/>
    <property type="match status" value="1"/>
</dbReference>
<dbReference type="GO" id="GO:0009307">
    <property type="term" value="P:DNA restriction-modification system"/>
    <property type="evidence" value="ECO:0007669"/>
    <property type="project" value="UniProtKB-KW"/>
</dbReference>
<evidence type="ECO:0000256" key="5">
    <source>
        <dbReference type="ARBA" id="ARBA00022747"/>
    </source>
</evidence>
<evidence type="ECO:0000313" key="12">
    <source>
        <dbReference type="EMBL" id="PIR78632.1"/>
    </source>
</evidence>
<dbReference type="CDD" id="cd22332">
    <property type="entry name" value="HsdR_N"/>
    <property type="match status" value="1"/>
</dbReference>
<reference evidence="13" key="1">
    <citation type="submission" date="2017-09" db="EMBL/GenBank/DDBJ databases">
        <title>Depth-based differentiation of microbial function through sediment-hosted aquifers and enrichment of novel symbionts in the deep terrestrial subsurface.</title>
        <authorList>
            <person name="Probst A.J."/>
            <person name="Ladd B."/>
            <person name="Jarett J.K."/>
            <person name="Geller-Mcgrath D.E."/>
            <person name="Sieber C.M.K."/>
            <person name="Emerson J.B."/>
            <person name="Anantharaman K."/>
            <person name="Thomas B.C."/>
            <person name="Malmstrom R."/>
            <person name="Stieglmeier M."/>
            <person name="Klingl A."/>
            <person name="Woyke T."/>
            <person name="Ryan C.M."/>
            <person name="Banfield J.F."/>
        </authorList>
    </citation>
    <scope>NUCLEOTIDE SEQUENCE [LARGE SCALE GENOMIC DNA]</scope>
</reference>
<dbReference type="SMART" id="SM00487">
    <property type="entry name" value="DEXDc"/>
    <property type="match status" value="1"/>
</dbReference>
<dbReference type="InterPro" id="IPR014001">
    <property type="entry name" value="Helicase_ATP-bd"/>
</dbReference>
<evidence type="ECO:0000256" key="4">
    <source>
        <dbReference type="ARBA" id="ARBA00022741"/>
    </source>
</evidence>
<accession>A0A2H0U1C6</accession>
<dbReference type="CDD" id="cd18030">
    <property type="entry name" value="DEXHc_RE_I_HsdR"/>
    <property type="match status" value="1"/>
</dbReference>
<evidence type="ECO:0000256" key="10">
    <source>
        <dbReference type="RuleBase" id="RU364115"/>
    </source>
</evidence>
<evidence type="ECO:0000313" key="13">
    <source>
        <dbReference type="Proteomes" id="UP000230852"/>
    </source>
</evidence>
<keyword evidence="8 10" id="KW-0067">ATP-binding</keyword>
<dbReference type="Proteomes" id="UP000230852">
    <property type="component" value="Unassembled WGS sequence"/>
</dbReference>
<keyword evidence="9 10" id="KW-0238">DNA-binding</keyword>
<evidence type="ECO:0000256" key="7">
    <source>
        <dbReference type="ARBA" id="ARBA00022801"/>
    </source>
</evidence>
<dbReference type="GO" id="GO:0005524">
    <property type="term" value="F:ATP binding"/>
    <property type="evidence" value="ECO:0007669"/>
    <property type="project" value="UniProtKB-KW"/>
</dbReference>
<dbReference type="Pfam" id="PF22679">
    <property type="entry name" value="T1R_D3-like"/>
    <property type="match status" value="1"/>
</dbReference>
<dbReference type="InterPro" id="IPR040980">
    <property type="entry name" value="SWI2_SNF2"/>
</dbReference>
<dbReference type="InterPro" id="IPR027417">
    <property type="entry name" value="P-loop_NTPase"/>
</dbReference>
<evidence type="ECO:0000256" key="2">
    <source>
        <dbReference type="ARBA" id="ARBA00008598"/>
    </source>
</evidence>
<dbReference type="GO" id="GO:0009035">
    <property type="term" value="F:type I site-specific deoxyribonuclease activity"/>
    <property type="evidence" value="ECO:0007669"/>
    <property type="project" value="UniProtKB-EC"/>
</dbReference>
<dbReference type="InterPro" id="IPR051268">
    <property type="entry name" value="Type-I_R_enzyme_R_subunit"/>
</dbReference>
<keyword evidence="4 10" id="KW-0547">Nucleotide-binding</keyword>
<dbReference type="Gene3D" id="3.40.50.300">
    <property type="entry name" value="P-loop containing nucleotide triphosphate hydrolases"/>
    <property type="match status" value="2"/>
</dbReference>
<organism evidence="12 13">
    <name type="scientific">Candidatus Magasanikbacteria bacterium CG10_big_fil_rev_8_21_14_0_10_36_16</name>
    <dbReference type="NCBI Taxonomy" id="1974645"/>
    <lineage>
        <taxon>Bacteria</taxon>
        <taxon>Candidatus Magasanikiibacteriota</taxon>
    </lineage>
</organism>
<keyword evidence="5 10" id="KW-0680">Restriction system</keyword>
<feature type="domain" description="Helicase ATP-binding" evidence="11">
    <location>
        <begin position="340"/>
        <end position="504"/>
    </location>
</feature>
<dbReference type="CDD" id="cd18800">
    <property type="entry name" value="SF2_C_EcoR124I-like"/>
    <property type="match status" value="1"/>
</dbReference>
<evidence type="ECO:0000256" key="3">
    <source>
        <dbReference type="ARBA" id="ARBA00022722"/>
    </source>
</evidence>
<evidence type="ECO:0000256" key="1">
    <source>
        <dbReference type="ARBA" id="ARBA00000851"/>
    </source>
</evidence>
<gene>
    <name evidence="12" type="ORF">COU28_00570</name>
</gene>
<keyword evidence="3" id="KW-0540">Nuclease</keyword>
<dbReference type="Gene3D" id="3.90.1570.50">
    <property type="match status" value="1"/>
</dbReference>
<dbReference type="NCBIfam" id="TIGR00348">
    <property type="entry name" value="hsdR"/>
    <property type="match status" value="1"/>
</dbReference>
<evidence type="ECO:0000259" key="11">
    <source>
        <dbReference type="PROSITE" id="PS51192"/>
    </source>
</evidence>
<evidence type="ECO:0000256" key="9">
    <source>
        <dbReference type="ARBA" id="ARBA00023125"/>
    </source>
</evidence>
<dbReference type="EMBL" id="PFBU01000009">
    <property type="protein sequence ID" value="PIR78632.1"/>
    <property type="molecule type" value="Genomic_DNA"/>
</dbReference>
<dbReference type="InterPro" id="IPR007409">
    <property type="entry name" value="Restrct_endonuc_type1_HsdR_N"/>
</dbReference>
<proteinExistence type="inferred from homology"/>
<dbReference type="Pfam" id="PF04313">
    <property type="entry name" value="HSDR_N"/>
    <property type="match status" value="1"/>
</dbReference>
<keyword evidence="6" id="KW-0255">Endonuclease</keyword>
<keyword evidence="7 10" id="KW-0378">Hydrolase</keyword>
<dbReference type="Pfam" id="PF18766">
    <property type="entry name" value="SWI2_SNF2"/>
    <property type="match status" value="1"/>
</dbReference>
<name>A0A2H0U1C6_9BACT</name>
<evidence type="ECO:0000256" key="6">
    <source>
        <dbReference type="ARBA" id="ARBA00022759"/>
    </source>
</evidence>
<dbReference type="InterPro" id="IPR055180">
    <property type="entry name" value="HsdR_RecA-like_helicase_dom_2"/>
</dbReference>
<comment type="similarity">
    <text evidence="2 10">Belongs to the HsdR family.</text>
</comment>
<protein>
    <recommendedName>
        <fullName evidence="10">Type I restriction enzyme endonuclease subunit</fullName>
        <shortName evidence="10">R protein</shortName>
        <ecNumber evidence="10">3.1.21.3</ecNumber>
    </recommendedName>
</protein>
<dbReference type="GO" id="GO:0003677">
    <property type="term" value="F:DNA binding"/>
    <property type="evidence" value="ECO:0007669"/>
    <property type="project" value="UniProtKB-KW"/>
</dbReference>
<dbReference type="PANTHER" id="PTHR30195:SF15">
    <property type="entry name" value="TYPE I RESTRICTION ENZYME HINDI ENDONUCLEASE SUBUNIT"/>
    <property type="match status" value="1"/>
</dbReference>
<comment type="function">
    <text evidence="10">Subunit R is required for both nuclease and ATPase activities, but not for modification.</text>
</comment>
<comment type="catalytic activity">
    <reaction evidence="1 10">
        <text>Endonucleolytic cleavage of DNA to give random double-stranded fragments with terminal 5'-phosphates, ATP is simultaneously hydrolyzed.</text>
        <dbReference type="EC" id="3.1.21.3"/>
    </reaction>
</comment>
<dbReference type="PROSITE" id="PS51192">
    <property type="entry name" value="HELICASE_ATP_BIND_1"/>
    <property type="match status" value="1"/>
</dbReference>